<dbReference type="Proteomes" id="UP001059773">
    <property type="component" value="Chromosome"/>
</dbReference>
<keyword evidence="6" id="KW-1185">Reference proteome</keyword>
<gene>
    <name evidence="5" type="ORF">NP439_23035</name>
</gene>
<dbReference type="InterPro" id="IPR004682">
    <property type="entry name" value="TRAP_DctP"/>
</dbReference>
<evidence type="ECO:0000256" key="2">
    <source>
        <dbReference type="ARBA" id="ARBA00022448"/>
    </source>
</evidence>
<name>A0ABY5JRF2_9BACI</name>
<dbReference type="Pfam" id="PF03480">
    <property type="entry name" value="DctP"/>
    <property type="match status" value="1"/>
</dbReference>
<dbReference type="InterPro" id="IPR038404">
    <property type="entry name" value="TRAP_DctP_sf"/>
</dbReference>
<comment type="similarity">
    <text evidence="1">Belongs to the bacterial solute-binding protein 7 family.</text>
</comment>
<dbReference type="PANTHER" id="PTHR33376">
    <property type="match status" value="1"/>
</dbReference>
<evidence type="ECO:0000256" key="1">
    <source>
        <dbReference type="ARBA" id="ARBA00009023"/>
    </source>
</evidence>
<evidence type="ECO:0000313" key="6">
    <source>
        <dbReference type="Proteomes" id="UP001059773"/>
    </source>
</evidence>
<organism evidence="5 6">
    <name type="scientific">Oceanobacillus jeddahense</name>
    <dbReference type="NCBI Taxonomy" id="1462527"/>
    <lineage>
        <taxon>Bacteria</taxon>
        <taxon>Bacillati</taxon>
        <taxon>Bacillota</taxon>
        <taxon>Bacilli</taxon>
        <taxon>Bacillales</taxon>
        <taxon>Bacillaceae</taxon>
        <taxon>Oceanobacillus</taxon>
    </lineage>
</organism>
<dbReference type="NCBIfam" id="NF037995">
    <property type="entry name" value="TRAP_S1"/>
    <property type="match status" value="1"/>
</dbReference>
<keyword evidence="2" id="KW-0813">Transport</keyword>
<dbReference type="PANTHER" id="PTHR33376:SF7">
    <property type="entry name" value="C4-DICARBOXYLATE-BINDING PROTEIN DCTB"/>
    <property type="match status" value="1"/>
</dbReference>
<proteinExistence type="inferred from homology"/>
<dbReference type="Gene3D" id="3.40.190.170">
    <property type="entry name" value="Bacterial extracellular solute-binding protein, family 7"/>
    <property type="match status" value="1"/>
</dbReference>
<dbReference type="RefSeq" id="WP_256708069.1">
    <property type="nucleotide sequence ID" value="NZ_CP101914.1"/>
</dbReference>
<dbReference type="InterPro" id="IPR018389">
    <property type="entry name" value="DctP_fam"/>
</dbReference>
<evidence type="ECO:0000313" key="5">
    <source>
        <dbReference type="EMBL" id="UUI02871.1"/>
    </source>
</evidence>
<evidence type="ECO:0000256" key="4">
    <source>
        <dbReference type="SAM" id="SignalP"/>
    </source>
</evidence>
<keyword evidence="3 4" id="KW-0732">Signal</keyword>
<dbReference type="EMBL" id="CP101914">
    <property type="protein sequence ID" value="UUI02871.1"/>
    <property type="molecule type" value="Genomic_DNA"/>
</dbReference>
<feature type="signal peptide" evidence="4">
    <location>
        <begin position="1"/>
        <end position="25"/>
    </location>
</feature>
<accession>A0ABY5JRF2</accession>
<dbReference type="PROSITE" id="PS51257">
    <property type="entry name" value="PROKAR_LIPOPROTEIN"/>
    <property type="match status" value="1"/>
</dbReference>
<evidence type="ECO:0000256" key="3">
    <source>
        <dbReference type="ARBA" id="ARBA00022729"/>
    </source>
</evidence>
<sequence length="333" mass="36934">MKKYFLVTVILFAITLAACSNSSNSSEGAASGSSTTTLKLNFVGSTSDPTYPLWEEFAKELEERSEGTLEVEIYPSESLGNTTDMIESISKGATVLQDSDPSHLSDYVDDFSIFMHPYLFQEPDDIEAAWKSDVGQRMSAELEEKGIKIVTAVYFGKRHLLSDVEVVTRDDTQGMKIRNAPTTMWNEVSKTLGGNPTNTAWSETYSALSQGVADAAESPLSLLYSSKLYETKDRISLTGHLVATTTIVMSTDVYDSLPPEAQKAIDEVGQELPDKRVADIEEIEVEYRQKLEDEGIKFNEIEPESFIEASENVSDAFPEWTDGLYEDMKKAIE</sequence>
<feature type="chain" id="PRO_5045622064" evidence="4">
    <location>
        <begin position="26"/>
        <end position="333"/>
    </location>
</feature>
<dbReference type="NCBIfam" id="TIGR00787">
    <property type="entry name" value="dctP"/>
    <property type="match status" value="1"/>
</dbReference>
<reference evidence="5" key="1">
    <citation type="submission" date="2022-07" db="EMBL/GenBank/DDBJ databases">
        <title>FELIX.</title>
        <authorList>
            <person name="Wan K.H."/>
            <person name="Park S."/>
            <person name="Lawrence Q."/>
            <person name="Eichenberger J.P."/>
            <person name="Booth B.W."/>
            <person name="Piaggio A.J."/>
            <person name="Chandler J.C."/>
            <person name="Franklin A.B."/>
            <person name="Celniker S.E."/>
        </authorList>
    </citation>
    <scope>NUCLEOTIDE SEQUENCE</scope>
    <source>
        <strain evidence="5">QA-1986 374</strain>
    </source>
</reference>
<protein>
    <submittedName>
        <fullName evidence="5">DctP family TRAP transporter solute-binding subunit</fullName>
    </submittedName>
</protein>